<accession>A0AAV4ZZB8</accession>
<gene>
    <name evidence="3" type="ORF">Clacol_001899</name>
</gene>
<dbReference type="PANTHER" id="PTHR12821:SF0">
    <property type="entry name" value="BYSTIN"/>
    <property type="match status" value="1"/>
</dbReference>
<dbReference type="GO" id="GO:0005730">
    <property type="term" value="C:nucleolus"/>
    <property type="evidence" value="ECO:0007669"/>
    <property type="project" value="TreeGrafter"/>
</dbReference>
<dbReference type="Pfam" id="PF05291">
    <property type="entry name" value="Bystin"/>
    <property type="match status" value="1"/>
</dbReference>
<feature type="compositionally biased region" description="Acidic residues" evidence="2">
    <location>
        <begin position="99"/>
        <end position="114"/>
    </location>
</feature>
<feature type="compositionally biased region" description="Basic and acidic residues" evidence="2">
    <location>
        <begin position="9"/>
        <end position="31"/>
    </location>
</feature>
<dbReference type="GO" id="GO:0006364">
    <property type="term" value="P:rRNA processing"/>
    <property type="evidence" value="ECO:0007669"/>
    <property type="project" value="TreeGrafter"/>
</dbReference>
<protein>
    <recommendedName>
        <fullName evidence="5">Bystin</fullName>
    </recommendedName>
</protein>
<keyword evidence="4" id="KW-1185">Reference proteome</keyword>
<organism evidence="3 4">
    <name type="scientific">Clathrus columnatus</name>
    <dbReference type="NCBI Taxonomy" id="1419009"/>
    <lineage>
        <taxon>Eukaryota</taxon>
        <taxon>Fungi</taxon>
        <taxon>Dikarya</taxon>
        <taxon>Basidiomycota</taxon>
        <taxon>Agaricomycotina</taxon>
        <taxon>Agaricomycetes</taxon>
        <taxon>Phallomycetidae</taxon>
        <taxon>Phallales</taxon>
        <taxon>Clathraceae</taxon>
        <taxon>Clathrus</taxon>
    </lineage>
</organism>
<evidence type="ECO:0000256" key="2">
    <source>
        <dbReference type="SAM" id="MobiDB-lite"/>
    </source>
</evidence>
<dbReference type="GO" id="GO:0005737">
    <property type="term" value="C:cytoplasm"/>
    <property type="evidence" value="ECO:0007669"/>
    <property type="project" value="TreeGrafter"/>
</dbReference>
<name>A0AAV4ZZB8_9AGAM</name>
<proteinExistence type="inferred from homology"/>
<dbReference type="PANTHER" id="PTHR12821">
    <property type="entry name" value="BYSTIN"/>
    <property type="match status" value="1"/>
</dbReference>
<dbReference type="InterPro" id="IPR007955">
    <property type="entry name" value="Bystin"/>
</dbReference>
<feature type="compositionally biased region" description="Acidic residues" evidence="2">
    <location>
        <begin position="73"/>
        <end position="87"/>
    </location>
</feature>
<feature type="compositionally biased region" description="Polar residues" evidence="2">
    <location>
        <begin position="88"/>
        <end position="98"/>
    </location>
</feature>
<evidence type="ECO:0000313" key="4">
    <source>
        <dbReference type="Proteomes" id="UP001050691"/>
    </source>
</evidence>
<evidence type="ECO:0008006" key="5">
    <source>
        <dbReference type="Google" id="ProtNLM"/>
    </source>
</evidence>
<evidence type="ECO:0000313" key="3">
    <source>
        <dbReference type="EMBL" id="GJJ07694.1"/>
    </source>
</evidence>
<comment type="caution">
    <text evidence="3">The sequence shown here is derived from an EMBL/GenBank/DDBJ whole genome shotgun (WGS) entry which is preliminary data.</text>
</comment>
<dbReference type="GO" id="GO:0030515">
    <property type="term" value="F:snoRNA binding"/>
    <property type="evidence" value="ECO:0007669"/>
    <property type="project" value="TreeGrafter"/>
</dbReference>
<sequence length="463" mass="51953">MPKAIAPKAGEKSRHDPLHVQLRKDEIDSKFGKVSRPGKRTKKRGSDEDEAQEIVLDPKTSQRIFELAKAQQDELDEDDEEEEEDDQNFQPRMGSNQIYDEDEEEEDGDSAMESSIDAEEYAEQYIDEEDMKTLDALLPSDSGERKTLADIIFSKLEEAEGNTVQPVHNHQRQGKGITERAAPDPAAGMNPKVVEVYNKVGIIMSRYKSGPVPKAFKMIPALPQWARILALTNPTQWTPHATEAATRILISNLKPAQARVYLEGVLLERVRTNIAESHEGRKLNVHLFQALKKALYKPGAFFKGILFPLVQGGCTLKEAAIIASVLANCKIPMLHSAAALGRLATLPNYTGPSSLFIRVLLDKKYALPYQTLDLLVNYFIRISNTYKAGIGESEKLPVLWHQSLLVFCQRFAPDLAPNQKDALLDVIRVHPHHDISPEIRRELVNNVSRGEPRPNEDETMDIV</sequence>
<feature type="region of interest" description="Disordered" evidence="2">
    <location>
        <begin position="1"/>
        <end position="114"/>
    </location>
</feature>
<dbReference type="AlphaFoldDB" id="A0AAV4ZZB8"/>
<reference evidence="3" key="1">
    <citation type="submission" date="2021-10" db="EMBL/GenBank/DDBJ databases">
        <title>De novo Genome Assembly of Clathrus columnatus (Basidiomycota, Fungi) Using Illumina and Nanopore Sequence Data.</title>
        <authorList>
            <person name="Ogiso-Tanaka E."/>
            <person name="Itagaki H."/>
            <person name="Hosoya T."/>
            <person name="Hosaka K."/>
        </authorList>
    </citation>
    <scope>NUCLEOTIDE SEQUENCE</scope>
    <source>
        <strain evidence="3">MO-923</strain>
    </source>
</reference>
<comment type="similarity">
    <text evidence="1">Belongs to the bystin family.</text>
</comment>
<evidence type="ECO:0000256" key="1">
    <source>
        <dbReference type="ARBA" id="ARBA00007114"/>
    </source>
</evidence>
<dbReference type="GO" id="GO:0030688">
    <property type="term" value="C:preribosome, small subunit precursor"/>
    <property type="evidence" value="ECO:0007669"/>
    <property type="project" value="TreeGrafter"/>
</dbReference>
<dbReference type="EMBL" id="BPWL01000002">
    <property type="protein sequence ID" value="GJJ07694.1"/>
    <property type="molecule type" value="Genomic_DNA"/>
</dbReference>
<dbReference type="Proteomes" id="UP001050691">
    <property type="component" value="Unassembled WGS sequence"/>
</dbReference>